<keyword evidence="2" id="KW-0472">Membrane</keyword>
<reference evidence="3 4" key="1">
    <citation type="submission" date="2022-12" db="EMBL/GenBank/DDBJ databases">
        <title>Dasania phycosphaerae sp. nov., isolated from particulate material of the south coast of Korea.</title>
        <authorList>
            <person name="Jiang Y."/>
        </authorList>
    </citation>
    <scope>NUCLEOTIDE SEQUENCE [LARGE SCALE GENOMIC DNA]</scope>
    <source>
        <strain evidence="3 4">GY-19</strain>
    </source>
</reference>
<dbReference type="Proteomes" id="UP001069090">
    <property type="component" value="Unassembled WGS sequence"/>
</dbReference>
<evidence type="ECO:0000256" key="2">
    <source>
        <dbReference type="SAM" id="Phobius"/>
    </source>
</evidence>
<organism evidence="3 4">
    <name type="scientific">Dasania phycosphaerae</name>
    <dbReference type="NCBI Taxonomy" id="2950436"/>
    <lineage>
        <taxon>Bacteria</taxon>
        <taxon>Pseudomonadati</taxon>
        <taxon>Pseudomonadota</taxon>
        <taxon>Gammaproteobacteria</taxon>
        <taxon>Cellvibrionales</taxon>
        <taxon>Spongiibacteraceae</taxon>
        <taxon>Dasania</taxon>
    </lineage>
</organism>
<feature type="coiled-coil region" evidence="1">
    <location>
        <begin position="29"/>
        <end position="56"/>
    </location>
</feature>
<keyword evidence="2" id="KW-1133">Transmembrane helix</keyword>
<feature type="coiled-coil region" evidence="1">
    <location>
        <begin position="318"/>
        <end position="382"/>
    </location>
</feature>
<dbReference type="RefSeq" id="WP_258332899.1">
    <property type="nucleotide sequence ID" value="NZ_JAPTGG010000019.1"/>
</dbReference>
<protein>
    <submittedName>
        <fullName evidence="3">Uncharacterized protein</fullName>
    </submittedName>
</protein>
<keyword evidence="2" id="KW-0812">Transmembrane</keyword>
<proteinExistence type="predicted"/>
<evidence type="ECO:0000313" key="3">
    <source>
        <dbReference type="EMBL" id="MCZ0866948.1"/>
    </source>
</evidence>
<dbReference type="EMBL" id="JAPTGG010000019">
    <property type="protein sequence ID" value="MCZ0866948.1"/>
    <property type="molecule type" value="Genomic_DNA"/>
</dbReference>
<keyword evidence="1" id="KW-0175">Coiled coil</keyword>
<sequence>MQESNLALYMASELAALLLLVTIFLLVHVSKLKKLIAKLEEKIQSLRQAMGVAKQGAADLAKKLAEAKKIKPMAYMDYLDAQIEDTREHHSGLNPDRDIVLDISTDAPLERQAAALRHAFLIAEKEADYSGEGQGSDWDVLQSKFQQIIQFYEQAAEPEQPPQPEADDQEEVMALKKRIENLERFKKLFFDMESKWSSAKKEAKGYQEQLLTMGSELGASAEFEGLINKYANSYGQIDTLIEQGSGKTVVEVDARTTGDNRTIIANQEEMIRLRNMAVDQHKVITELQRQLADASTAEEQQAVMAGLVDQLERQDRFIKEAETCAQLLEDELNRALEENQMLREKSESAGSNENQEQLESLVADLTDSSREMLKTIAALEDENTLLQHKIVDAAAGAAASAGGAEVEALNMKLQETQQELLNLQTQHIELEERYLELKMESM</sequence>
<evidence type="ECO:0000256" key="1">
    <source>
        <dbReference type="SAM" id="Coils"/>
    </source>
</evidence>
<comment type="caution">
    <text evidence="3">The sequence shown here is derived from an EMBL/GenBank/DDBJ whole genome shotgun (WGS) entry which is preliminary data.</text>
</comment>
<name>A0A9J6RR58_9GAMM</name>
<keyword evidence="4" id="KW-1185">Reference proteome</keyword>
<feature type="coiled-coil region" evidence="1">
    <location>
        <begin position="406"/>
        <end position="440"/>
    </location>
</feature>
<feature type="transmembrane region" description="Helical" evidence="2">
    <location>
        <begin position="6"/>
        <end position="29"/>
    </location>
</feature>
<accession>A0A9J6RR58</accession>
<gene>
    <name evidence="3" type="ORF">O0V09_17210</name>
</gene>
<evidence type="ECO:0000313" key="4">
    <source>
        <dbReference type="Proteomes" id="UP001069090"/>
    </source>
</evidence>
<dbReference type="AlphaFoldDB" id="A0A9J6RR58"/>